<dbReference type="GO" id="GO:0015630">
    <property type="term" value="C:microtubule cytoskeleton"/>
    <property type="evidence" value="ECO:0007669"/>
    <property type="project" value="UniProtKB-ARBA"/>
</dbReference>
<dbReference type="InterPro" id="IPR001752">
    <property type="entry name" value="Kinesin_motor_dom"/>
</dbReference>
<name>A0AA40G704_9HYME</name>
<evidence type="ECO:0000256" key="6">
    <source>
        <dbReference type="SAM" id="MobiDB-lite"/>
    </source>
</evidence>
<feature type="region of interest" description="Disordered" evidence="6">
    <location>
        <begin position="328"/>
        <end position="361"/>
    </location>
</feature>
<proteinExistence type="inferred from homology"/>
<dbReference type="InterPro" id="IPR036961">
    <property type="entry name" value="Kinesin_motor_dom_sf"/>
</dbReference>
<keyword evidence="2" id="KW-0547">Nucleotide-binding</keyword>
<feature type="region of interest" description="Disordered" evidence="6">
    <location>
        <begin position="406"/>
        <end position="487"/>
    </location>
</feature>
<keyword evidence="3" id="KW-0067">ATP-binding</keyword>
<dbReference type="Proteomes" id="UP001177670">
    <property type="component" value="Unassembled WGS sequence"/>
</dbReference>
<comment type="caution">
    <text evidence="8">The sequence shown here is derived from an EMBL/GenBank/DDBJ whole genome shotgun (WGS) entry which is preliminary data.</text>
</comment>
<gene>
    <name evidence="8" type="ORF">K0M31_016031</name>
</gene>
<evidence type="ECO:0000313" key="9">
    <source>
        <dbReference type="Proteomes" id="UP001177670"/>
    </source>
</evidence>
<comment type="subcellular location">
    <subcellularLocation>
        <location evidence="1">Cytoplasm</location>
        <location evidence="1">Cytoskeleton</location>
    </subcellularLocation>
</comment>
<feature type="region of interest" description="Disordered" evidence="6">
    <location>
        <begin position="367"/>
        <end position="386"/>
    </location>
</feature>
<evidence type="ECO:0000256" key="1">
    <source>
        <dbReference type="ARBA" id="ARBA00004245"/>
    </source>
</evidence>
<feature type="domain" description="Kinesin motor" evidence="7">
    <location>
        <begin position="179"/>
        <end position="320"/>
    </location>
</feature>
<dbReference type="GO" id="GO:0005524">
    <property type="term" value="F:ATP binding"/>
    <property type="evidence" value="ECO:0007669"/>
    <property type="project" value="UniProtKB-KW"/>
</dbReference>
<dbReference type="GO" id="GO:0008017">
    <property type="term" value="F:microtubule binding"/>
    <property type="evidence" value="ECO:0007669"/>
    <property type="project" value="InterPro"/>
</dbReference>
<feature type="compositionally biased region" description="Basic and acidic residues" evidence="6">
    <location>
        <begin position="407"/>
        <end position="417"/>
    </location>
</feature>
<dbReference type="PRINTS" id="PR00380">
    <property type="entry name" value="KINESINHEAVY"/>
</dbReference>
<feature type="compositionally biased region" description="Polar residues" evidence="6">
    <location>
        <begin position="427"/>
        <end position="440"/>
    </location>
</feature>
<sequence>MFQRARIHDAFGKTVSSDFRSWFGKPKTDCFHYPGGESPLGVGRVHGRVGETNWPNATSIRNAWKNDLFATTALNPTETENSGGRIVRVSIFRRALAEDECFISTDFQAAQCAFHRCEPPTRDADADNITFSCPFYGYCHASAALIRPSKHAFLNSEQSPAVYLRDDPLFGSLQLQQHSELRAPTAERAAFYLDAAVAGRQREDGDAHMLYTLHVYQYSVAGKGGVAGGRSRLHLMDLGNSDRGKSSGGIPLSGLGNILLAIFNGQKHLPYKEHKLTQLLKECLGSLTCHAAMIAHVSPNAQHYTETLTTVQLASRIHRMRRRKIKFVGGGTQGTGSGGSSGEEAARQNSECDPSSSDLSADTVIYVGPSTDDATDGEHPPVYIPSLNSGDNRCAMGRVLRGSAAERPCKIPEERSPVHKSTKVVKTLTQTASKQTSPAHTATPKASPARRSSSTKVLSSSKANDSPGSKIPVAAPSGGSDEQWIDGPRISKSKVAEARHMFKDPHHKRETWIDGPMQLTGPPTLQLHTQQHSSGYGFMDSHKKSMIRKWVENQSSQIQKSRHAAARIESSKISGQSSQFKELTTFKTCGAMDDDDTSLSTVESDSLKANEIEDITEKLGAKLNLLNVKSNTDSGLDLTASPVMDDSMDKGKLDLQEDEDDDEEIVVPPPLPLIEPLSNGVSREVSMESLNLSHKDIVLPSRHSLSSEDEILEIVEVEDLEPVPMQDSCLQVTEEDIAMCMGENPLPESDQEEHPLRILSQENLTVVSTFTGK</sequence>
<accession>A0AA40G704</accession>
<evidence type="ECO:0000256" key="5">
    <source>
        <dbReference type="PROSITE-ProRule" id="PRU00283"/>
    </source>
</evidence>
<comment type="caution">
    <text evidence="5">Lacks conserved residue(s) required for the propagation of feature annotation.</text>
</comment>
<feature type="compositionally biased region" description="Low complexity" evidence="6">
    <location>
        <begin position="452"/>
        <end position="461"/>
    </location>
</feature>
<dbReference type="EMBL" id="JAHYIQ010000005">
    <property type="protein sequence ID" value="KAK1131883.1"/>
    <property type="molecule type" value="Genomic_DNA"/>
</dbReference>
<reference evidence="8" key="1">
    <citation type="submission" date="2021-10" db="EMBL/GenBank/DDBJ databases">
        <title>Melipona bicolor Genome sequencing and assembly.</title>
        <authorList>
            <person name="Araujo N.S."/>
            <person name="Arias M.C."/>
        </authorList>
    </citation>
    <scope>NUCLEOTIDE SEQUENCE</scope>
    <source>
        <strain evidence="8">USP_2M_L1-L4_2017</strain>
        <tissue evidence="8">Whole body</tissue>
    </source>
</reference>
<keyword evidence="4" id="KW-0963">Cytoplasm</keyword>
<dbReference type="AlphaFoldDB" id="A0AA40G704"/>
<dbReference type="GO" id="GO:0003777">
    <property type="term" value="F:microtubule motor activity"/>
    <property type="evidence" value="ECO:0007669"/>
    <property type="project" value="InterPro"/>
</dbReference>
<dbReference type="PANTHER" id="PTHR21608:SF7">
    <property type="entry name" value="KINESIN-LIKE PROTEIN CG14535"/>
    <property type="match status" value="1"/>
</dbReference>
<dbReference type="PROSITE" id="PS50067">
    <property type="entry name" value="KINESIN_MOTOR_2"/>
    <property type="match status" value="1"/>
</dbReference>
<dbReference type="Gene3D" id="3.40.850.10">
    <property type="entry name" value="Kinesin motor domain"/>
    <property type="match status" value="1"/>
</dbReference>
<keyword evidence="9" id="KW-1185">Reference proteome</keyword>
<feature type="compositionally biased region" description="Polar residues" evidence="6">
    <location>
        <begin position="347"/>
        <end position="360"/>
    </location>
</feature>
<dbReference type="PANTHER" id="PTHR21608">
    <property type="entry name" value="KINESIN-LIKE PROTEIN CG14535"/>
    <property type="match status" value="1"/>
</dbReference>
<dbReference type="Pfam" id="PF00225">
    <property type="entry name" value="Kinesin"/>
    <property type="match status" value="1"/>
</dbReference>
<dbReference type="GO" id="GO:0007018">
    <property type="term" value="P:microtubule-based movement"/>
    <property type="evidence" value="ECO:0007669"/>
    <property type="project" value="InterPro"/>
</dbReference>
<dbReference type="InterPro" id="IPR027417">
    <property type="entry name" value="P-loop_NTPase"/>
</dbReference>
<evidence type="ECO:0000313" key="8">
    <source>
        <dbReference type="EMBL" id="KAK1131883.1"/>
    </source>
</evidence>
<evidence type="ECO:0000256" key="2">
    <source>
        <dbReference type="ARBA" id="ARBA00022741"/>
    </source>
</evidence>
<evidence type="ECO:0000256" key="4">
    <source>
        <dbReference type="ARBA" id="ARBA00023212"/>
    </source>
</evidence>
<evidence type="ECO:0000259" key="7">
    <source>
        <dbReference type="PROSITE" id="PS50067"/>
    </source>
</evidence>
<dbReference type="InterPro" id="IPR027640">
    <property type="entry name" value="Kinesin-like_fam"/>
</dbReference>
<keyword evidence="4" id="KW-0206">Cytoskeleton</keyword>
<organism evidence="8 9">
    <name type="scientific">Melipona bicolor</name>
    <dbReference type="NCBI Taxonomy" id="60889"/>
    <lineage>
        <taxon>Eukaryota</taxon>
        <taxon>Metazoa</taxon>
        <taxon>Ecdysozoa</taxon>
        <taxon>Arthropoda</taxon>
        <taxon>Hexapoda</taxon>
        <taxon>Insecta</taxon>
        <taxon>Pterygota</taxon>
        <taxon>Neoptera</taxon>
        <taxon>Endopterygota</taxon>
        <taxon>Hymenoptera</taxon>
        <taxon>Apocrita</taxon>
        <taxon>Aculeata</taxon>
        <taxon>Apoidea</taxon>
        <taxon>Anthophila</taxon>
        <taxon>Apidae</taxon>
        <taxon>Melipona</taxon>
    </lineage>
</organism>
<dbReference type="SMART" id="SM00129">
    <property type="entry name" value="KISc"/>
    <property type="match status" value="1"/>
</dbReference>
<feature type="compositionally biased region" description="Gly residues" evidence="6">
    <location>
        <begin position="328"/>
        <end position="341"/>
    </location>
</feature>
<comment type="similarity">
    <text evidence="5">Belongs to the TRAFAC class myosin-kinesin ATPase superfamily. Kinesin family.</text>
</comment>
<protein>
    <recommendedName>
        <fullName evidence="7">Kinesin motor domain-containing protein</fullName>
    </recommendedName>
</protein>
<evidence type="ECO:0000256" key="3">
    <source>
        <dbReference type="ARBA" id="ARBA00022840"/>
    </source>
</evidence>
<dbReference type="SUPFAM" id="SSF52540">
    <property type="entry name" value="P-loop containing nucleoside triphosphate hydrolases"/>
    <property type="match status" value="1"/>
</dbReference>